<comment type="caution">
    <text evidence="2">The sequence shown here is derived from an EMBL/GenBank/DDBJ whole genome shotgun (WGS) entry which is preliminary data.</text>
</comment>
<evidence type="ECO:0008006" key="4">
    <source>
        <dbReference type="Google" id="ProtNLM"/>
    </source>
</evidence>
<feature type="chain" id="PRO_5021925172" description="Alpha/beta superfamily hydrolase" evidence="1">
    <location>
        <begin position="19"/>
        <end position="378"/>
    </location>
</feature>
<accession>A0A562TF79</accession>
<dbReference type="EMBL" id="VLLG01000002">
    <property type="protein sequence ID" value="TWI92172.1"/>
    <property type="molecule type" value="Genomic_DNA"/>
</dbReference>
<evidence type="ECO:0000256" key="1">
    <source>
        <dbReference type="SAM" id="SignalP"/>
    </source>
</evidence>
<evidence type="ECO:0000313" key="3">
    <source>
        <dbReference type="Proteomes" id="UP000316778"/>
    </source>
</evidence>
<feature type="signal peptide" evidence="1">
    <location>
        <begin position="1"/>
        <end position="18"/>
    </location>
</feature>
<dbReference type="PANTHER" id="PTHR48098">
    <property type="entry name" value="ENTEROCHELIN ESTERASE-RELATED"/>
    <property type="match status" value="1"/>
</dbReference>
<dbReference type="Gene3D" id="3.40.50.1820">
    <property type="entry name" value="alpha/beta hydrolase"/>
    <property type="match status" value="1"/>
</dbReference>
<proteinExistence type="predicted"/>
<keyword evidence="3" id="KW-1185">Reference proteome</keyword>
<dbReference type="InterPro" id="IPR000801">
    <property type="entry name" value="Esterase-like"/>
</dbReference>
<dbReference type="Proteomes" id="UP000316778">
    <property type="component" value="Unassembled WGS sequence"/>
</dbReference>
<dbReference type="AlphaFoldDB" id="A0A562TF79"/>
<dbReference type="InterPro" id="IPR050583">
    <property type="entry name" value="Mycobacterial_A85_antigen"/>
</dbReference>
<reference evidence="2 3" key="1">
    <citation type="journal article" date="2013" name="Stand. Genomic Sci.">
        <title>Genomic Encyclopedia of Type Strains, Phase I: The one thousand microbial genomes (KMG-I) project.</title>
        <authorList>
            <person name="Kyrpides N.C."/>
            <person name="Woyke T."/>
            <person name="Eisen J.A."/>
            <person name="Garrity G."/>
            <person name="Lilburn T.G."/>
            <person name="Beck B.J."/>
            <person name="Whitman W.B."/>
            <person name="Hugenholtz P."/>
            <person name="Klenk H.P."/>
        </authorList>
    </citation>
    <scope>NUCLEOTIDE SEQUENCE [LARGE SCALE GENOMIC DNA]</scope>
    <source>
        <strain evidence="2 3">DSM 13484</strain>
    </source>
</reference>
<dbReference type="InterPro" id="IPR029058">
    <property type="entry name" value="AB_hydrolase_fold"/>
</dbReference>
<dbReference type="Pfam" id="PF00756">
    <property type="entry name" value="Esterase"/>
    <property type="match status" value="2"/>
</dbReference>
<gene>
    <name evidence="2" type="ORF">LX66_1555</name>
</gene>
<dbReference type="PANTHER" id="PTHR48098:SF6">
    <property type="entry name" value="FERRI-BACILLIBACTIN ESTERASE BESA"/>
    <property type="match status" value="1"/>
</dbReference>
<dbReference type="SUPFAM" id="SSF53474">
    <property type="entry name" value="alpha/beta-Hydrolases"/>
    <property type="match status" value="1"/>
</dbReference>
<dbReference type="RefSeq" id="WP_145711453.1">
    <property type="nucleotide sequence ID" value="NZ_BAAAFY010000001.1"/>
</dbReference>
<sequence length="378" mass="42964">MKYLASFLMALVLTKVQAQYPAVTITGSEVRKITSKIVAGQEYELHIMLPGGYKAANKKYPVVYLMDSQWDFSLVTGLYGQYYYDGFIPELIIVGVTWSGEHVNYDSLRLRDYSPTKLELAIIRPEIYGMISLSGSVRMPQSGGADQFLAFMKQELFPFIESNYKADGKNRTLMGCSAGGLFTLYTLFTQPDLFTGYVAASPPIPWDNEVLYKYEQEFAKKRLPNPVRVYMTVGDVELTRPAFEKFSATMTARKYPSVRLHSKILENTGHGGTKNETYARGLQYVFERPKLDLAARVLNSYAGTYQLPDGRTMQLKNENGQLALYFGSNRIFTLYAASEKDFYATAQFLNIRFEDAPGKPPGFWLETYRDKQFIKKTN</sequence>
<organism evidence="2 3">
    <name type="scientific">Chitinophaga japonensis</name>
    <name type="common">Flexibacter japonensis</name>
    <dbReference type="NCBI Taxonomy" id="104662"/>
    <lineage>
        <taxon>Bacteria</taxon>
        <taxon>Pseudomonadati</taxon>
        <taxon>Bacteroidota</taxon>
        <taxon>Chitinophagia</taxon>
        <taxon>Chitinophagales</taxon>
        <taxon>Chitinophagaceae</taxon>
        <taxon>Chitinophaga</taxon>
    </lineage>
</organism>
<dbReference type="OrthoDB" id="9784036at2"/>
<evidence type="ECO:0000313" key="2">
    <source>
        <dbReference type="EMBL" id="TWI92172.1"/>
    </source>
</evidence>
<name>A0A562TF79_CHIJA</name>
<protein>
    <recommendedName>
        <fullName evidence="4">Alpha/beta superfamily hydrolase</fullName>
    </recommendedName>
</protein>
<keyword evidence="1" id="KW-0732">Signal</keyword>